<dbReference type="InterPro" id="IPR000644">
    <property type="entry name" value="CBS_dom"/>
</dbReference>
<evidence type="ECO:0000313" key="5">
    <source>
        <dbReference type="Proteomes" id="UP001205843"/>
    </source>
</evidence>
<dbReference type="CDD" id="cd00038">
    <property type="entry name" value="CAP_ED"/>
    <property type="match status" value="1"/>
</dbReference>
<dbReference type="Gene3D" id="3.10.580.10">
    <property type="entry name" value="CBS-domain"/>
    <property type="match status" value="1"/>
</dbReference>
<dbReference type="InterPro" id="IPR014710">
    <property type="entry name" value="RmlC-like_jellyroll"/>
</dbReference>
<dbReference type="SUPFAM" id="SSF81301">
    <property type="entry name" value="Nucleotidyltransferase"/>
    <property type="match status" value="1"/>
</dbReference>
<dbReference type="SUPFAM" id="SSF51206">
    <property type="entry name" value="cAMP-binding domain-like"/>
    <property type="match status" value="1"/>
</dbReference>
<gene>
    <name evidence="4" type="ORF">J2T57_002409</name>
</gene>
<dbReference type="InterPro" id="IPR043519">
    <property type="entry name" value="NT_sf"/>
</dbReference>
<dbReference type="RefSeq" id="WP_253478435.1">
    <property type="nucleotide sequence ID" value="NZ_JALJXV010000005.1"/>
</dbReference>
<dbReference type="InterPro" id="IPR051257">
    <property type="entry name" value="Diverse_CBS-Domain"/>
</dbReference>
<dbReference type="InterPro" id="IPR018490">
    <property type="entry name" value="cNMP-bd_dom_sf"/>
</dbReference>
<dbReference type="SMART" id="SM00116">
    <property type="entry name" value="CBS"/>
    <property type="match status" value="2"/>
</dbReference>
<dbReference type="PROSITE" id="PS51371">
    <property type="entry name" value="CBS"/>
    <property type="match status" value="2"/>
</dbReference>
<dbReference type="Pfam" id="PF00027">
    <property type="entry name" value="cNMP_binding"/>
    <property type="match status" value="1"/>
</dbReference>
<organism evidence="4 5">
    <name type="scientific">Natronocella acetinitrilica</name>
    <dbReference type="NCBI Taxonomy" id="414046"/>
    <lineage>
        <taxon>Bacteria</taxon>
        <taxon>Pseudomonadati</taxon>
        <taxon>Pseudomonadota</taxon>
        <taxon>Gammaproteobacteria</taxon>
        <taxon>Chromatiales</taxon>
        <taxon>Ectothiorhodospiraceae</taxon>
        <taxon>Natronocella</taxon>
    </lineage>
</organism>
<dbReference type="Pfam" id="PF03445">
    <property type="entry name" value="DUF294"/>
    <property type="match status" value="1"/>
</dbReference>
<accession>A0AAE3KC24</accession>
<proteinExistence type="predicted"/>
<dbReference type="InterPro" id="IPR005105">
    <property type="entry name" value="GlnD_Uridyltrans_N"/>
</dbReference>
<name>A0AAE3KC24_9GAMM</name>
<dbReference type="PANTHER" id="PTHR43080:SF2">
    <property type="entry name" value="CBS DOMAIN-CONTAINING PROTEIN"/>
    <property type="match status" value="1"/>
</dbReference>
<dbReference type="Proteomes" id="UP001205843">
    <property type="component" value="Unassembled WGS sequence"/>
</dbReference>
<sequence length="628" mass="70352">MRDPADTALDSDTDRVMGSSLWRGVPGSLVRRLLRDSDRLFIPAGSALFDAGDAYREQVYLHIEGTLDHVSADRHRRQAEPGNLIGLANYLDGGVYRSSARAVSDCYIRAIPATTVKRLEQSEPAFFETINKALAARMRKALQARETVRGTLSRPVRQYMRSGLATCDSQTSIADAWRLLEQRGIGSLGVIDDEGRLLGLTTAHTLLMDVVEHDRPIATALHQCALLQGHTVRRDAPLWEAEALQRQRRLRDVVVVDDQDRPVGLISQSDIVQALANPPFTLEGDIRAAADLASLTALRQRVPDEARGVHETHRSAGLAVRVITDVHLALQRRTVELVLEALRQEGLGEPPCPYALIIMGSGGRGEMLLRPDQDNGLIIADEADASALAWFERFAERLNPALDQVGYHLCPGDVMTRNVDYRRTLAGWKDKLSTLTRKPGRREARLANIVLDFATLHGDDDLTTALRDHLNQELADGEGRKLFQRMVGENARIVQPLSIFNRLKPSSRDGEEVIDLKRTGLRLIVDAMRVFALQAGVSRCKTLERIAALRRLGVFDPDFCESMRIAFEELQDLLLSHQLEQIRRGEAPDPLLRMERLSSHDRERLRLSLRASRRMREHLQLTFGVVMR</sequence>
<evidence type="ECO:0000256" key="2">
    <source>
        <dbReference type="PROSITE-ProRule" id="PRU00703"/>
    </source>
</evidence>
<reference evidence="4" key="1">
    <citation type="submission" date="2022-03" db="EMBL/GenBank/DDBJ databases">
        <title>Genomic Encyclopedia of Type Strains, Phase III (KMG-III): the genomes of soil and plant-associated and newly described type strains.</title>
        <authorList>
            <person name="Whitman W."/>
        </authorList>
    </citation>
    <scope>NUCLEOTIDE SEQUENCE</scope>
    <source>
        <strain evidence="4">ANL 6-2</strain>
    </source>
</reference>
<dbReference type="EMBL" id="JALJXV010000005">
    <property type="protein sequence ID" value="MCP1675261.1"/>
    <property type="molecule type" value="Genomic_DNA"/>
</dbReference>
<dbReference type="InterPro" id="IPR018821">
    <property type="entry name" value="DUF294_put_nucleoTrafse_sb-bd"/>
</dbReference>
<evidence type="ECO:0000313" key="4">
    <source>
        <dbReference type="EMBL" id="MCP1675261.1"/>
    </source>
</evidence>
<evidence type="ECO:0000259" key="3">
    <source>
        <dbReference type="PROSITE" id="PS51371"/>
    </source>
</evidence>
<feature type="domain" description="CBS" evidence="3">
    <location>
        <begin position="225"/>
        <end position="282"/>
    </location>
</feature>
<dbReference type="SUPFAM" id="SSF54631">
    <property type="entry name" value="CBS-domain pair"/>
    <property type="match status" value="1"/>
</dbReference>
<dbReference type="PANTHER" id="PTHR43080">
    <property type="entry name" value="CBS DOMAIN-CONTAINING PROTEIN CBSX3, MITOCHONDRIAL"/>
    <property type="match status" value="1"/>
</dbReference>
<keyword evidence="5" id="KW-1185">Reference proteome</keyword>
<dbReference type="Pfam" id="PF10335">
    <property type="entry name" value="DUF294_C"/>
    <property type="match status" value="1"/>
</dbReference>
<comment type="caution">
    <text evidence="4">The sequence shown here is derived from an EMBL/GenBank/DDBJ whole genome shotgun (WGS) entry which is preliminary data.</text>
</comment>
<dbReference type="Pfam" id="PF00571">
    <property type="entry name" value="CBS"/>
    <property type="match status" value="2"/>
</dbReference>
<dbReference type="CDD" id="cd05401">
    <property type="entry name" value="NT_GlnE_GlnD_like"/>
    <property type="match status" value="1"/>
</dbReference>
<evidence type="ECO:0000256" key="1">
    <source>
        <dbReference type="ARBA" id="ARBA00023122"/>
    </source>
</evidence>
<dbReference type="CDD" id="cd02205">
    <property type="entry name" value="CBS_pair_SF"/>
    <property type="match status" value="1"/>
</dbReference>
<dbReference type="InterPro" id="IPR000595">
    <property type="entry name" value="cNMP-bd_dom"/>
</dbReference>
<dbReference type="InterPro" id="IPR046342">
    <property type="entry name" value="CBS_dom_sf"/>
</dbReference>
<keyword evidence="1 2" id="KW-0129">CBS domain</keyword>
<feature type="domain" description="CBS" evidence="3">
    <location>
        <begin position="160"/>
        <end position="217"/>
    </location>
</feature>
<dbReference type="GO" id="GO:0008773">
    <property type="term" value="F:[protein-PII] uridylyltransferase activity"/>
    <property type="evidence" value="ECO:0007669"/>
    <property type="project" value="InterPro"/>
</dbReference>
<protein>
    <submittedName>
        <fullName evidence="4">CBS domain-containing protein</fullName>
    </submittedName>
</protein>
<dbReference type="Gene3D" id="2.60.120.10">
    <property type="entry name" value="Jelly Rolls"/>
    <property type="match status" value="1"/>
</dbReference>
<dbReference type="AlphaFoldDB" id="A0AAE3KC24"/>